<feature type="transmembrane region" description="Helical" evidence="1">
    <location>
        <begin position="6"/>
        <end position="26"/>
    </location>
</feature>
<keyword evidence="3" id="KW-1185">Reference proteome</keyword>
<protein>
    <recommendedName>
        <fullName evidence="4">DoxX family protein</fullName>
    </recommendedName>
</protein>
<keyword evidence="1" id="KW-0472">Membrane</keyword>
<organism evidence="2 3">
    <name type="scientific">Mucilaginibacter sabulilitoris</name>
    <dbReference type="NCBI Taxonomy" id="1173583"/>
    <lineage>
        <taxon>Bacteria</taxon>
        <taxon>Pseudomonadati</taxon>
        <taxon>Bacteroidota</taxon>
        <taxon>Sphingobacteriia</taxon>
        <taxon>Sphingobacteriales</taxon>
        <taxon>Sphingobacteriaceae</taxon>
        <taxon>Mucilaginibacter</taxon>
    </lineage>
</organism>
<evidence type="ECO:0000313" key="2">
    <source>
        <dbReference type="EMBL" id="WPU92941.1"/>
    </source>
</evidence>
<evidence type="ECO:0000256" key="1">
    <source>
        <dbReference type="SAM" id="Phobius"/>
    </source>
</evidence>
<feature type="transmembrane region" description="Helical" evidence="1">
    <location>
        <begin position="68"/>
        <end position="86"/>
    </location>
</feature>
<evidence type="ECO:0000313" key="3">
    <source>
        <dbReference type="Proteomes" id="UP001324380"/>
    </source>
</evidence>
<feature type="transmembrane region" description="Helical" evidence="1">
    <location>
        <begin position="93"/>
        <end position="111"/>
    </location>
</feature>
<reference evidence="2 3" key="1">
    <citation type="submission" date="2023-11" db="EMBL/GenBank/DDBJ databases">
        <title>Analysis of the Genomes of Mucilaginibacter gossypii cycad 4 and M. sabulilitoris SNA2: microbes with the potential for plant growth promotion.</title>
        <authorList>
            <person name="Hirsch A.M."/>
            <person name="Humm E."/>
            <person name="Rubbi M."/>
            <person name="Del Vecchio G."/>
            <person name="Ha S.M."/>
            <person name="Pellegrini M."/>
            <person name="Gunsalus R.P."/>
        </authorList>
    </citation>
    <scope>NUCLEOTIDE SEQUENCE [LARGE SCALE GENOMIC DNA]</scope>
    <source>
        <strain evidence="2 3">SNA2</strain>
    </source>
</reference>
<accession>A0ABZ0TJF0</accession>
<proteinExistence type="predicted"/>
<name>A0ABZ0TJF0_9SPHI</name>
<dbReference type="EMBL" id="CP139558">
    <property type="protein sequence ID" value="WPU92941.1"/>
    <property type="molecule type" value="Genomic_DNA"/>
</dbReference>
<feature type="transmembrane region" description="Helical" evidence="1">
    <location>
        <begin position="46"/>
        <end position="62"/>
    </location>
</feature>
<dbReference type="Proteomes" id="UP001324380">
    <property type="component" value="Chromosome"/>
</dbReference>
<dbReference type="RefSeq" id="WP_321562099.1">
    <property type="nucleotide sequence ID" value="NZ_CP139558.1"/>
</dbReference>
<keyword evidence="1" id="KW-1133">Transmembrane helix</keyword>
<keyword evidence="1" id="KW-0812">Transmembrane</keyword>
<evidence type="ECO:0008006" key="4">
    <source>
        <dbReference type="Google" id="ProtNLM"/>
    </source>
</evidence>
<sequence length="118" mass="13214">MLVKIINSLLILYVVFMGFKQGWAMVTSAPQMLDMFGKWHFSNKGLFLFAAITMLSALLILFPQTFVIGNILMAATILIIICLQLSEKNLKGAAIEVPFLLMNLLIIYLGYSLQNPTK</sequence>
<gene>
    <name evidence="2" type="ORF">SNE25_26820</name>
</gene>